<comment type="caution">
    <text evidence="2">The sequence shown here is derived from an EMBL/GenBank/DDBJ whole genome shotgun (WGS) entry which is preliminary data.</text>
</comment>
<organism evidence="2 3">
    <name type="scientific">Nesterenkonia sphaerica</name>
    <dbReference type="NCBI Taxonomy" id="1804988"/>
    <lineage>
        <taxon>Bacteria</taxon>
        <taxon>Bacillati</taxon>
        <taxon>Actinomycetota</taxon>
        <taxon>Actinomycetes</taxon>
        <taxon>Micrococcales</taxon>
        <taxon>Micrococcaceae</taxon>
        <taxon>Nesterenkonia</taxon>
    </lineage>
</organism>
<gene>
    <name evidence="2" type="ORF">FEF27_11940</name>
</gene>
<evidence type="ECO:0000313" key="2">
    <source>
        <dbReference type="EMBL" id="TLP71907.1"/>
    </source>
</evidence>
<proteinExistence type="predicted"/>
<protein>
    <submittedName>
        <fullName evidence="2">Uncharacterized protein</fullName>
    </submittedName>
</protein>
<evidence type="ECO:0000313" key="3">
    <source>
        <dbReference type="Proteomes" id="UP000306544"/>
    </source>
</evidence>
<dbReference type="OrthoDB" id="5122806at2"/>
<keyword evidence="3" id="KW-1185">Reference proteome</keyword>
<evidence type="ECO:0000256" key="1">
    <source>
        <dbReference type="SAM" id="MobiDB-lite"/>
    </source>
</evidence>
<dbReference type="Proteomes" id="UP000306544">
    <property type="component" value="Unassembled WGS sequence"/>
</dbReference>
<sequence>MSQTSDRLPDRMRELRVEAQPRETPDLHRLAQVFIGMALDRARTTDTDQQAGDDSGTAVEAGMEPGVESDM</sequence>
<reference evidence="2 3" key="1">
    <citation type="submission" date="2019-05" db="EMBL/GenBank/DDBJ databases">
        <title>Nesterenkonia sp. GY239, isolated from the Southern Atlantic Ocean.</title>
        <authorList>
            <person name="Zhang G."/>
        </authorList>
    </citation>
    <scope>NUCLEOTIDE SEQUENCE [LARGE SCALE GENOMIC DNA]</scope>
    <source>
        <strain evidence="2 3">GY239</strain>
    </source>
</reference>
<dbReference type="AlphaFoldDB" id="A0A5R9A1X9"/>
<accession>A0A5R9A1X9</accession>
<dbReference type="EMBL" id="VAWA01000023">
    <property type="protein sequence ID" value="TLP71907.1"/>
    <property type="molecule type" value="Genomic_DNA"/>
</dbReference>
<name>A0A5R9A1X9_9MICC</name>
<dbReference type="RefSeq" id="WP_138171119.1">
    <property type="nucleotide sequence ID" value="NZ_VAWA01000023.1"/>
</dbReference>
<feature type="region of interest" description="Disordered" evidence="1">
    <location>
        <begin position="41"/>
        <end position="71"/>
    </location>
</feature>